<dbReference type="eggNOG" id="KOG0279">
    <property type="taxonomic scope" value="Eukaryota"/>
</dbReference>
<dbReference type="Pfam" id="PF00400">
    <property type="entry name" value="WD40"/>
    <property type="match status" value="7"/>
</dbReference>
<evidence type="ECO:0000313" key="8">
    <source>
        <dbReference type="Proteomes" id="UP000001064"/>
    </source>
</evidence>
<dbReference type="SMART" id="SM00320">
    <property type="entry name" value="WD40"/>
    <property type="match status" value="7"/>
</dbReference>
<dbReference type="GO" id="GO:0072344">
    <property type="term" value="P:rescue of stalled ribosome"/>
    <property type="evidence" value="ECO:0000318"/>
    <property type="project" value="GO_Central"/>
</dbReference>
<dbReference type="GO" id="GO:0001786">
    <property type="term" value="F:phosphatidylserine binding"/>
    <property type="evidence" value="ECO:0007669"/>
    <property type="project" value="EnsemblProtists"/>
</dbReference>
<feature type="repeat" description="WD" evidence="6">
    <location>
        <begin position="16"/>
        <end position="50"/>
    </location>
</feature>
<dbReference type="GO" id="GO:0043022">
    <property type="term" value="F:ribosome binding"/>
    <property type="evidence" value="ECO:0000318"/>
    <property type="project" value="GO_Central"/>
</dbReference>
<gene>
    <name evidence="7" type="ORF">DICPUDRAFT_50286</name>
</gene>
<dbReference type="PROSITE" id="PS50082">
    <property type="entry name" value="WD_REPEATS_2"/>
    <property type="match status" value="6"/>
</dbReference>
<dbReference type="GO" id="GO:0030587">
    <property type="term" value="P:sorocarp development"/>
    <property type="evidence" value="ECO:0007669"/>
    <property type="project" value="EnsemblProtists"/>
</dbReference>
<dbReference type="GO" id="GO:2001125">
    <property type="term" value="P:negative regulation of translational frameshifting"/>
    <property type="evidence" value="ECO:0000318"/>
    <property type="project" value="GO_Central"/>
</dbReference>
<dbReference type="InterPro" id="IPR001680">
    <property type="entry name" value="WD40_rpt"/>
</dbReference>
<evidence type="ECO:0000256" key="3">
    <source>
        <dbReference type="ARBA" id="ARBA00022737"/>
    </source>
</evidence>
<dbReference type="InterPro" id="IPR045223">
    <property type="entry name" value="RACK1-like"/>
</dbReference>
<feature type="repeat" description="WD" evidence="6">
    <location>
        <begin position="107"/>
        <end position="139"/>
    </location>
</feature>
<proteinExistence type="inferred from homology"/>
<keyword evidence="2 6" id="KW-0853">WD repeat</keyword>
<dbReference type="Gene3D" id="2.130.10.10">
    <property type="entry name" value="YVTN repeat-like/Quinoprotein amine dehydrogenase"/>
    <property type="match status" value="1"/>
</dbReference>
<dbReference type="EMBL" id="GL871267">
    <property type="protein sequence ID" value="EGC31231.1"/>
    <property type="molecule type" value="Genomic_DNA"/>
</dbReference>
<dbReference type="GO" id="GO:0045182">
    <property type="term" value="F:translation regulator activity"/>
    <property type="evidence" value="ECO:0007669"/>
    <property type="project" value="InterPro"/>
</dbReference>
<dbReference type="GO" id="GO:0005840">
    <property type="term" value="C:ribosome"/>
    <property type="evidence" value="ECO:0007669"/>
    <property type="project" value="UniProtKB-KW"/>
</dbReference>
<dbReference type="VEuPathDB" id="AmoebaDB:DICPUDRAFT_50286"/>
<dbReference type="STRING" id="5786.F0ZXU1"/>
<dbReference type="GO" id="GO:0042802">
    <property type="term" value="F:identical protein binding"/>
    <property type="evidence" value="ECO:0007669"/>
    <property type="project" value="EnsemblProtists"/>
</dbReference>
<dbReference type="CDD" id="cd00200">
    <property type="entry name" value="WD40"/>
    <property type="match status" value="1"/>
</dbReference>
<evidence type="ECO:0000313" key="7">
    <source>
        <dbReference type="EMBL" id="EGC31231.1"/>
    </source>
</evidence>
<sequence length="329" mass="36512">MEQQVVKVNYLEVGSLVGHNGDVTSIAVSPENPETIISSSRDRTVMVWKLTPADPETPGKALRSLKGHSHFVQDVVISHDGQFALSGSWDTTLRLWDITKGETTRIFQGHTEDVMSVAFSSDNRQIVSGSRDHTIKVWNTLGECKFTLEGQDGHQDWVSCVRFSPNQPTIVSGGWDNKVKIWDIKSFKCSHTLEDHAGYVNTVTISPDGSLCASGGKDQFACLWELSSGKPLYKLEARGTINALAFSPNKYWLSAATDDKIIIWDLLTKQVLAEITPEIKAQQSDSKKKKESKPRLPACKSLAWSADGQILYAGYSDNLIRVYKHTTQQ</sequence>
<dbReference type="InterPro" id="IPR020472">
    <property type="entry name" value="WD40_PAC1"/>
</dbReference>
<keyword evidence="8" id="KW-1185">Reference proteome</keyword>
<comment type="similarity">
    <text evidence="1">Belongs to the WD repeat G protein beta family. Ribosomal protein RACK1 subfamily.</text>
</comment>
<name>F0ZXU1_DICPU</name>
<feature type="repeat" description="WD" evidence="6">
    <location>
        <begin position="193"/>
        <end position="234"/>
    </location>
</feature>
<dbReference type="KEGG" id="dpp:DICPUDRAFT_50286"/>
<evidence type="ECO:0000256" key="1">
    <source>
        <dbReference type="ARBA" id="ARBA00007253"/>
    </source>
</evidence>
<dbReference type="OMA" id="NCKLKIN"/>
<keyword evidence="3" id="KW-0677">Repeat</keyword>
<dbReference type="PRINTS" id="PR00320">
    <property type="entry name" value="GPROTEINBRPT"/>
</dbReference>
<feature type="repeat" description="WD" evidence="6">
    <location>
        <begin position="151"/>
        <end position="192"/>
    </location>
</feature>
<reference evidence="8" key="1">
    <citation type="journal article" date="2011" name="Genome Biol.">
        <title>Comparative genomics of the social amoebae Dictyostelium discoideum and Dictyostelium purpureum.</title>
        <authorList>
            <consortium name="US DOE Joint Genome Institute (JGI-PGF)"/>
            <person name="Sucgang R."/>
            <person name="Kuo A."/>
            <person name="Tian X."/>
            <person name="Salerno W."/>
            <person name="Parikh A."/>
            <person name="Feasley C.L."/>
            <person name="Dalin E."/>
            <person name="Tu H."/>
            <person name="Huang E."/>
            <person name="Barry K."/>
            <person name="Lindquist E."/>
            <person name="Shapiro H."/>
            <person name="Bruce D."/>
            <person name="Schmutz J."/>
            <person name="Salamov A."/>
            <person name="Fey P."/>
            <person name="Gaudet P."/>
            <person name="Anjard C."/>
            <person name="Babu M.M."/>
            <person name="Basu S."/>
            <person name="Bushmanova Y."/>
            <person name="van der Wel H."/>
            <person name="Katoh-Kurasawa M."/>
            <person name="Dinh C."/>
            <person name="Coutinho P.M."/>
            <person name="Saito T."/>
            <person name="Elias M."/>
            <person name="Schaap P."/>
            <person name="Kay R.R."/>
            <person name="Henrissat B."/>
            <person name="Eichinger L."/>
            <person name="Rivero F."/>
            <person name="Putnam N.H."/>
            <person name="West C.M."/>
            <person name="Loomis W.F."/>
            <person name="Chisholm R.L."/>
            <person name="Shaulsky G."/>
            <person name="Strassmann J.E."/>
            <person name="Queller D.C."/>
            <person name="Kuspa A."/>
            <person name="Grigoriev I.V."/>
        </authorList>
    </citation>
    <scope>NUCLEOTIDE SEQUENCE [LARGE SCALE GENOMIC DNA]</scope>
    <source>
        <strain evidence="8">QSDP1</strain>
    </source>
</reference>
<dbReference type="GO" id="GO:0005634">
    <property type="term" value="C:nucleus"/>
    <property type="evidence" value="ECO:0000318"/>
    <property type="project" value="GO_Central"/>
</dbReference>
<dbReference type="GO" id="GO:0005080">
    <property type="term" value="F:protein kinase C binding"/>
    <property type="evidence" value="ECO:0000318"/>
    <property type="project" value="GO_Central"/>
</dbReference>
<dbReference type="GO" id="GO:0035091">
    <property type="term" value="F:phosphatidylinositol binding"/>
    <property type="evidence" value="ECO:0007669"/>
    <property type="project" value="EnsemblProtists"/>
</dbReference>
<dbReference type="GO" id="GO:0005829">
    <property type="term" value="C:cytosol"/>
    <property type="evidence" value="ECO:0000318"/>
    <property type="project" value="GO_Central"/>
</dbReference>
<organism evidence="7 8">
    <name type="scientific">Dictyostelium purpureum</name>
    <name type="common">Slime mold</name>
    <dbReference type="NCBI Taxonomy" id="5786"/>
    <lineage>
        <taxon>Eukaryota</taxon>
        <taxon>Amoebozoa</taxon>
        <taxon>Evosea</taxon>
        <taxon>Eumycetozoa</taxon>
        <taxon>Dictyostelia</taxon>
        <taxon>Dictyosteliales</taxon>
        <taxon>Dictyosteliaceae</taxon>
        <taxon>Dictyostelium</taxon>
    </lineage>
</organism>
<dbReference type="InterPro" id="IPR019775">
    <property type="entry name" value="WD40_repeat_CS"/>
</dbReference>
<keyword evidence="4" id="KW-0689">Ribosomal protein</keyword>
<dbReference type="InterPro" id="IPR036322">
    <property type="entry name" value="WD40_repeat_dom_sf"/>
</dbReference>
<evidence type="ECO:0000256" key="6">
    <source>
        <dbReference type="PROSITE-ProRule" id="PRU00221"/>
    </source>
</evidence>
<dbReference type="AlphaFoldDB" id="F0ZXU1"/>
<accession>F0ZXU1</accession>
<dbReference type="Proteomes" id="UP000001064">
    <property type="component" value="Unassembled WGS sequence"/>
</dbReference>
<keyword evidence="5" id="KW-0687">Ribonucleoprotein</keyword>
<dbReference type="PROSITE" id="PS50294">
    <property type="entry name" value="WD_REPEATS_REGION"/>
    <property type="match status" value="5"/>
</dbReference>
<dbReference type="GO" id="GO:0016020">
    <property type="term" value="C:membrane"/>
    <property type="evidence" value="ECO:0007669"/>
    <property type="project" value="EnsemblProtists"/>
</dbReference>
<dbReference type="PROSITE" id="PS00678">
    <property type="entry name" value="WD_REPEATS_1"/>
    <property type="match status" value="3"/>
</dbReference>
<dbReference type="FunFam" id="2.130.10.10:FF:000018">
    <property type="entry name" value="Receptor for activated C kinase 1"/>
    <property type="match status" value="1"/>
</dbReference>
<dbReference type="PANTHER" id="PTHR19868">
    <property type="entry name" value="RECEPTOR FOR ACTIVATED PROTEIN KINASE C RACK1"/>
    <property type="match status" value="1"/>
</dbReference>
<dbReference type="GO" id="GO:0031252">
    <property type="term" value="C:cell leading edge"/>
    <property type="evidence" value="ECO:0007669"/>
    <property type="project" value="EnsemblProtists"/>
</dbReference>
<dbReference type="OrthoDB" id="7875889at2759"/>
<dbReference type="RefSeq" id="XP_003292234.1">
    <property type="nucleotide sequence ID" value="XM_003292186.1"/>
</dbReference>
<dbReference type="GO" id="GO:0071944">
    <property type="term" value="C:cell periphery"/>
    <property type="evidence" value="ECO:0007669"/>
    <property type="project" value="EnsemblProtists"/>
</dbReference>
<dbReference type="InterPro" id="IPR015943">
    <property type="entry name" value="WD40/YVTN_repeat-like_dom_sf"/>
</dbReference>
<dbReference type="SUPFAM" id="SSF50978">
    <property type="entry name" value="WD40 repeat-like"/>
    <property type="match status" value="1"/>
</dbReference>
<evidence type="ECO:0000256" key="2">
    <source>
        <dbReference type="ARBA" id="ARBA00022574"/>
    </source>
</evidence>
<feature type="repeat" description="WD" evidence="6">
    <location>
        <begin position="241"/>
        <end position="274"/>
    </location>
</feature>
<dbReference type="InParanoid" id="F0ZXU1"/>
<dbReference type="GeneID" id="10505988"/>
<protein>
    <submittedName>
        <fullName evidence="7">Uncharacterized protein</fullName>
    </submittedName>
</protein>
<evidence type="ECO:0000256" key="5">
    <source>
        <dbReference type="ARBA" id="ARBA00023274"/>
    </source>
</evidence>
<dbReference type="FunCoup" id="F0ZXU1">
    <property type="interactions" value="793"/>
</dbReference>
<dbReference type="GO" id="GO:1990904">
    <property type="term" value="C:ribonucleoprotein complex"/>
    <property type="evidence" value="ECO:0007669"/>
    <property type="project" value="UniProtKB-KW"/>
</dbReference>
<evidence type="ECO:0000256" key="4">
    <source>
        <dbReference type="ARBA" id="ARBA00022980"/>
    </source>
</evidence>
<feature type="repeat" description="WD" evidence="6">
    <location>
        <begin position="65"/>
        <end position="106"/>
    </location>
</feature>